<keyword evidence="7 13" id="KW-0456">Lyase</keyword>
<dbReference type="EC" id="4.3.2.2" evidence="4 12"/>
<dbReference type="RefSeq" id="WP_197744929.1">
    <property type="nucleotide sequence ID" value="NZ_LR778175.1"/>
</dbReference>
<proteinExistence type="inferred from homology"/>
<comment type="catalytic activity">
    <reaction evidence="11">
        <text>N(6)-(1,2-dicarboxyethyl)-AMP = fumarate + AMP</text>
        <dbReference type="Rhea" id="RHEA:16853"/>
        <dbReference type="ChEBI" id="CHEBI:29806"/>
        <dbReference type="ChEBI" id="CHEBI:57567"/>
        <dbReference type="ChEBI" id="CHEBI:456215"/>
        <dbReference type="EC" id="4.3.2.2"/>
    </reaction>
    <physiologicalReaction direction="left-to-right" evidence="11">
        <dbReference type="Rhea" id="RHEA:16854"/>
    </physiologicalReaction>
</comment>
<sequence length="455" mass="52362">MDYSPLTALSPIDGRYASKVDKLRPIFSEYGLLRYRVIVEIKWLILLSNCNEIYEVPKLSRDSEQFLTAIIDNFSEQQAQRIKEIEKITNHDVKAVEYCLKEQFKNCPELLNISEFIHFACTSEDINNLAYGLMLKDGLGQVIFLQMELLIEQIQDLAHRYQQISMLARTHGQPASPTTLGKEMSNFAYRLILQYEKIKEISIYGKINGATGNYNAHQVAYPEINWLELSHNFITQLGLSWNQYTTQIEPHDYMGEIFHGISRFNSILLDFCRDIWGYIALGYFKQKVIENEVGSSTMPHKVNPIDFENAEGNIGIANAIFTYLAEKLPISRWQRDLSDSTVLRNLGVGFAHSLVAYQATLRGIQKLEAHQIQMDNDLEANWEVLSEAIQTVMRRYGIPEPYEKLKQVTRGKKITLPHLQEFISSLDLPLDTKERLLKLTPHNYIGYAAQLAKEI</sequence>
<evidence type="ECO:0000256" key="13">
    <source>
        <dbReference type="RuleBase" id="RU361172"/>
    </source>
</evidence>
<comment type="pathway">
    <text evidence="1 13">Purine metabolism; IMP biosynthesis via de novo pathway; 5-amino-1-(5-phospho-D-ribosyl)imidazole-4-carboxamide from 5-amino-1-(5-phospho-D-ribosyl)imidazole-4-carboxylate: step 2/2.</text>
</comment>
<dbReference type="SUPFAM" id="SSF48557">
    <property type="entry name" value="L-aspartase-like"/>
    <property type="match status" value="1"/>
</dbReference>
<dbReference type="InterPro" id="IPR008948">
    <property type="entry name" value="L-Aspartase-like"/>
</dbReference>
<evidence type="ECO:0000256" key="2">
    <source>
        <dbReference type="ARBA" id="ARBA00004734"/>
    </source>
</evidence>
<dbReference type="PANTHER" id="PTHR43411">
    <property type="entry name" value="ADENYLOSUCCINATE LYASE"/>
    <property type="match status" value="1"/>
</dbReference>
<dbReference type="AlphaFoldDB" id="A0A7G1Q8U0"/>
<evidence type="ECO:0000259" key="14">
    <source>
        <dbReference type="Pfam" id="PF00206"/>
    </source>
</evidence>
<dbReference type="GO" id="GO:0004018">
    <property type="term" value="F:N6-(1,2-dicarboxyethyl)AMP AMP-lyase (fumarate-forming) activity"/>
    <property type="evidence" value="ECO:0007669"/>
    <property type="project" value="UniProtKB-UniRule"/>
</dbReference>
<evidence type="ECO:0000256" key="11">
    <source>
        <dbReference type="ARBA" id="ARBA00049115"/>
    </source>
</evidence>
<evidence type="ECO:0000313" key="17">
    <source>
        <dbReference type="Proteomes" id="UP000516072"/>
    </source>
</evidence>
<organism evidence="16 17">
    <name type="scientific">Candidatus Nitrosacidococcus tergens</name>
    <dbReference type="NCBI Taxonomy" id="553981"/>
    <lineage>
        <taxon>Bacteria</taxon>
        <taxon>Pseudomonadati</taxon>
        <taxon>Pseudomonadota</taxon>
        <taxon>Gammaproteobacteria</taxon>
        <taxon>Chromatiales</taxon>
        <taxon>Chromatiaceae</taxon>
        <taxon>Candidatus Nitrosacidococcus</taxon>
    </lineage>
</organism>
<dbReference type="Proteomes" id="UP000516072">
    <property type="component" value="Chromosome"/>
</dbReference>
<dbReference type="UniPathway" id="UPA00075">
    <property type="reaction ID" value="UER00336"/>
</dbReference>
<dbReference type="Pfam" id="PF08328">
    <property type="entry name" value="ASL_C"/>
    <property type="match status" value="1"/>
</dbReference>
<dbReference type="Gene3D" id="1.20.200.10">
    <property type="entry name" value="Fumarase/aspartase (Central domain)"/>
    <property type="match status" value="1"/>
</dbReference>
<comment type="catalytic activity">
    <reaction evidence="8">
        <text>(2S)-2-[5-amino-1-(5-phospho-beta-D-ribosyl)imidazole-4-carboxamido]succinate = 5-amino-1-(5-phospho-beta-D-ribosyl)imidazole-4-carboxamide + fumarate</text>
        <dbReference type="Rhea" id="RHEA:23920"/>
        <dbReference type="ChEBI" id="CHEBI:29806"/>
        <dbReference type="ChEBI" id="CHEBI:58443"/>
        <dbReference type="ChEBI" id="CHEBI:58475"/>
        <dbReference type="EC" id="4.3.2.2"/>
    </reaction>
    <physiologicalReaction direction="left-to-right" evidence="8">
        <dbReference type="Rhea" id="RHEA:23921"/>
    </physiologicalReaction>
</comment>
<feature type="domain" description="Fumarate lyase N-terminal" evidence="14">
    <location>
        <begin position="14"/>
        <end position="312"/>
    </location>
</feature>
<dbReference type="PRINTS" id="PR00149">
    <property type="entry name" value="FUMRATELYASE"/>
</dbReference>
<dbReference type="InterPro" id="IPR004769">
    <property type="entry name" value="Pur_lyase"/>
</dbReference>
<dbReference type="NCBIfam" id="NF006764">
    <property type="entry name" value="PRK09285.1"/>
    <property type="match status" value="1"/>
</dbReference>
<evidence type="ECO:0000256" key="7">
    <source>
        <dbReference type="ARBA" id="ARBA00023239"/>
    </source>
</evidence>
<dbReference type="Gene3D" id="1.10.40.30">
    <property type="entry name" value="Fumarase/aspartase (C-terminal domain)"/>
    <property type="match status" value="1"/>
</dbReference>
<comment type="similarity">
    <text evidence="3 13">Belongs to the lyase 1 family. Adenylosuccinate lyase subfamily.</text>
</comment>
<evidence type="ECO:0000256" key="5">
    <source>
        <dbReference type="ARBA" id="ARBA00017058"/>
    </source>
</evidence>
<keyword evidence="6 13" id="KW-0658">Purine biosynthesis</keyword>
<dbReference type="Gene3D" id="1.10.275.10">
    <property type="entry name" value="Fumarase/aspartase (N-terminal domain)"/>
    <property type="match status" value="1"/>
</dbReference>
<dbReference type="InterPro" id="IPR000362">
    <property type="entry name" value="Fumarate_lyase_fam"/>
</dbReference>
<dbReference type="InterPro" id="IPR022761">
    <property type="entry name" value="Fumarate_lyase_N"/>
</dbReference>
<reference evidence="16 17" key="1">
    <citation type="submission" date="2020-03" db="EMBL/GenBank/DDBJ databases">
        <authorList>
            <person name="Picone N."/>
        </authorList>
    </citation>
    <scope>NUCLEOTIDE SEQUENCE [LARGE SCALE GENOMIC DNA]</scope>
    <source>
        <strain evidence="16">NSCAC1</strain>
    </source>
</reference>
<evidence type="ECO:0000313" key="16">
    <source>
        <dbReference type="EMBL" id="CAB1275273.1"/>
    </source>
</evidence>
<dbReference type="NCBIfam" id="TIGR00928">
    <property type="entry name" value="purB"/>
    <property type="match status" value="1"/>
</dbReference>
<dbReference type="UniPathway" id="UPA00074">
    <property type="reaction ID" value="UER00132"/>
</dbReference>
<comment type="function">
    <text evidence="9">Catalyzes two reactions in de novo purine nucleotide biosynthesis. Catalyzes the breakdown of 5-aminoimidazole- (N-succinylocarboxamide) ribotide (SAICAR or 2-[5-amino-1-(5-phospho-beta-D-ribosyl)imidazole-4-carboxamido]succinate) to 5-aminoimidazole-4-carboxamide ribotide (AICAR or 5-amino-1-(5-phospho-beta-D-ribosyl)imidazole-4-carboxamide) and fumarate, and of adenylosuccinate (ADS or N(6)-(1,2-dicarboxyethyl)-AMP) to adenosine monophosphate (AMP) and fumarate.</text>
</comment>
<dbReference type="InterPro" id="IPR047136">
    <property type="entry name" value="PurB_bact"/>
</dbReference>
<feature type="domain" description="Adenylosuccinate lyase PurB C-terminal" evidence="15">
    <location>
        <begin position="331"/>
        <end position="445"/>
    </location>
</feature>
<evidence type="ECO:0000256" key="8">
    <source>
        <dbReference type="ARBA" id="ARBA00024477"/>
    </source>
</evidence>
<name>A0A7G1Q8U0_9GAMM</name>
<dbReference type="PROSITE" id="PS00163">
    <property type="entry name" value="FUMARATE_LYASES"/>
    <property type="match status" value="1"/>
</dbReference>
<dbReference type="EMBL" id="LR778175">
    <property type="protein sequence ID" value="CAB1275273.1"/>
    <property type="molecule type" value="Genomic_DNA"/>
</dbReference>
<dbReference type="Pfam" id="PF00206">
    <property type="entry name" value="Lyase_1"/>
    <property type="match status" value="1"/>
</dbReference>
<evidence type="ECO:0000259" key="15">
    <source>
        <dbReference type="Pfam" id="PF08328"/>
    </source>
</evidence>
<dbReference type="FunFam" id="1.10.275.10:FF:000003">
    <property type="entry name" value="Adenylosuccinate lyase"/>
    <property type="match status" value="1"/>
</dbReference>
<comment type="pathway">
    <text evidence="2 13">Purine metabolism; AMP biosynthesis via de novo pathway; AMP from IMP: step 2/2.</text>
</comment>
<dbReference type="GO" id="GO:0006189">
    <property type="term" value="P:'de novo' IMP biosynthetic process"/>
    <property type="evidence" value="ECO:0007669"/>
    <property type="project" value="UniProtKB-UniPathway"/>
</dbReference>
<dbReference type="FunFam" id="1.20.200.10:FF:000004">
    <property type="entry name" value="Adenylosuccinate lyase"/>
    <property type="match status" value="1"/>
</dbReference>
<evidence type="ECO:0000256" key="6">
    <source>
        <dbReference type="ARBA" id="ARBA00022755"/>
    </source>
</evidence>
<evidence type="ECO:0000256" key="1">
    <source>
        <dbReference type="ARBA" id="ARBA00004706"/>
    </source>
</evidence>
<dbReference type="InterPro" id="IPR024083">
    <property type="entry name" value="Fumarase/histidase_N"/>
</dbReference>
<evidence type="ECO:0000256" key="9">
    <source>
        <dbReference type="ARBA" id="ARBA00025012"/>
    </source>
</evidence>
<evidence type="ECO:0000256" key="3">
    <source>
        <dbReference type="ARBA" id="ARBA00008273"/>
    </source>
</evidence>
<dbReference type="KEGG" id="ntg:NSCAC_0584"/>
<dbReference type="InterPro" id="IPR020557">
    <property type="entry name" value="Fumarate_lyase_CS"/>
</dbReference>
<keyword evidence="17" id="KW-1185">Reference proteome</keyword>
<dbReference type="CDD" id="cd01598">
    <property type="entry name" value="PurB"/>
    <property type="match status" value="1"/>
</dbReference>
<protein>
    <recommendedName>
        <fullName evidence="5 12">Adenylosuccinate lyase</fullName>
        <shortName evidence="13">ASL</shortName>
        <ecNumber evidence="4 12">4.3.2.2</ecNumber>
    </recommendedName>
    <alternativeName>
        <fullName evidence="10 13">Adenylosuccinase</fullName>
    </alternativeName>
</protein>
<gene>
    <name evidence="16" type="primary">purB</name>
    <name evidence="16" type="ORF">NSCAC_0584</name>
</gene>
<evidence type="ECO:0000256" key="10">
    <source>
        <dbReference type="ARBA" id="ARBA00030717"/>
    </source>
</evidence>
<evidence type="ECO:0000256" key="12">
    <source>
        <dbReference type="NCBIfam" id="TIGR00928"/>
    </source>
</evidence>
<evidence type="ECO:0000256" key="4">
    <source>
        <dbReference type="ARBA" id="ARBA00012339"/>
    </source>
</evidence>
<accession>A0A7G1Q8U0</accession>
<dbReference type="PANTHER" id="PTHR43411:SF1">
    <property type="entry name" value="ADENYLOSUCCINATE LYASE"/>
    <property type="match status" value="1"/>
</dbReference>
<dbReference type="GO" id="GO:0044208">
    <property type="term" value="P:'de novo' AMP biosynthetic process"/>
    <property type="evidence" value="ECO:0007669"/>
    <property type="project" value="UniProtKB-UniPathway"/>
</dbReference>
<dbReference type="InterPro" id="IPR013539">
    <property type="entry name" value="PurB_C"/>
</dbReference>